<feature type="domain" description="TGS" evidence="15">
    <location>
        <begin position="1"/>
        <end position="61"/>
    </location>
</feature>
<dbReference type="OrthoDB" id="9802304at2"/>
<dbReference type="GO" id="GO:0006435">
    <property type="term" value="P:threonyl-tRNA aminoacylation"/>
    <property type="evidence" value="ECO:0007669"/>
    <property type="project" value="UniProtKB-UniRule"/>
</dbReference>
<evidence type="ECO:0000256" key="2">
    <source>
        <dbReference type="ARBA" id="ARBA00022490"/>
    </source>
</evidence>
<evidence type="ECO:0000256" key="10">
    <source>
        <dbReference type="ARBA" id="ARBA00022917"/>
    </source>
</evidence>
<proteinExistence type="inferred from homology"/>
<dbReference type="InterPro" id="IPR012676">
    <property type="entry name" value="TGS-like"/>
</dbReference>
<dbReference type="PRINTS" id="PR01047">
    <property type="entry name" value="TRNASYNTHTHR"/>
</dbReference>
<dbReference type="FunFam" id="3.30.930.10:FF:000002">
    <property type="entry name" value="Threonine--tRNA ligase"/>
    <property type="match status" value="1"/>
</dbReference>
<keyword evidence="9 13" id="KW-0694">RNA-binding</keyword>
<dbReference type="CDD" id="cd00860">
    <property type="entry name" value="ThrRS_anticodon"/>
    <property type="match status" value="1"/>
</dbReference>
<dbReference type="Gene3D" id="3.10.20.30">
    <property type="match status" value="1"/>
</dbReference>
<evidence type="ECO:0000256" key="3">
    <source>
        <dbReference type="ARBA" id="ARBA00022555"/>
    </source>
</evidence>
<dbReference type="GO" id="GO:0000049">
    <property type="term" value="F:tRNA binding"/>
    <property type="evidence" value="ECO:0007669"/>
    <property type="project" value="UniProtKB-KW"/>
</dbReference>
<dbReference type="EMBL" id="CP036274">
    <property type="protein sequence ID" value="QDU30012.1"/>
    <property type="molecule type" value="Genomic_DNA"/>
</dbReference>
<reference evidence="16 17" key="1">
    <citation type="submission" date="2019-02" db="EMBL/GenBank/DDBJ databases">
        <title>Deep-cultivation of Planctomycetes and their phenomic and genomic characterization uncovers novel biology.</title>
        <authorList>
            <person name="Wiegand S."/>
            <person name="Jogler M."/>
            <person name="Boedeker C."/>
            <person name="Pinto D."/>
            <person name="Vollmers J."/>
            <person name="Rivas-Marin E."/>
            <person name="Kohn T."/>
            <person name="Peeters S.H."/>
            <person name="Heuer A."/>
            <person name="Rast P."/>
            <person name="Oberbeckmann S."/>
            <person name="Bunk B."/>
            <person name="Jeske O."/>
            <person name="Meyerdierks A."/>
            <person name="Storesund J.E."/>
            <person name="Kallscheuer N."/>
            <person name="Luecker S."/>
            <person name="Lage O.M."/>
            <person name="Pohl T."/>
            <person name="Merkel B.J."/>
            <person name="Hornburger P."/>
            <person name="Mueller R.-W."/>
            <person name="Bruemmer F."/>
            <person name="Labrenz M."/>
            <person name="Spormann A.M."/>
            <person name="Op den Camp H."/>
            <person name="Overmann J."/>
            <person name="Amann R."/>
            <person name="Jetten M.S.M."/>
            <person name="Mascher T."/>
            <person name="Medema M.H."/>
            <person name="Devos D.P."/>
            <person name="Kaster A.-K."/>
            <person name="Ovreas L."/>
            <person name="Rohde M."/>
            <person name="Galperin M.Y."/>
            <person name="Jogler C."/>
        </authorList>
    </citation>
    <scope>NUCLEOTIDE SEQUENCE [LARGE SCALE GENOMIC DNA]</scope>
    <source>
        <strain evidence="16 17">ETA_A8</strain>
    </source>
</reference>
<accession>A0A517YIH0</accession>
<dbReference type="SUPFAM" id="SSF55186">
    <property type="entry name" value="ThrRS/AlaRS common domain"/>
    <property type="match status" value="1"/>
</dbReference>
<evidence type="ECO:0000256" key="7">
    <source>
        <dbReference type="ARBA" id="ARBA00022833"/>
    </source>
</evidence>
<dbReference type="CDD" id="cd01667">
    <property type="entry name" value="TGS_ThrRS"/>
    <property type="match status" value="1"/>
</dbReference>
<dbReference type="FunFam" id="3.40.50.800:FF:000001">
    <property type="entry name" value="Threonine--tRNA ligase"/>
    <property type="match status" value="1"/>
</dbReference>
<organism evidence="16 17">
    <name type="scientific">Anatilimnocola aggregata</name>
    <dbReference type="NCBI Taxonomy" id="2528021"/>
    <lineage>
        <taxon>Bacteria</taxon>
        <taxon>Pseudomonadati</taxon>
        <taxon>Planctomycetota</taxon>
        <taxon>Planctomycetia</taxon>
        <taxon>Pirellulales</taxon>
        <taxon>Pirellulaceae</taxon>
        <taxon>Anatilimnocola</taxon>
    </lineage>
</organism>
<evidence type="ECO:0000313" key="17">
    <source>
        <dbReference type="Proteomes" id="UP000315017"/>
    </source>
</evidence>
<comment type="caution">
    <text evidence="13">Lacks conserved residue(s) required for the propagation of feature annotation.</text>
</comment>
<dbReference type="Pfam" id="PF00587">
    <property type="entry name" value="tRNA-synt_2b"/>
    <property type="match status" value="1"/>
</dbReference>
<dbReference type="Proteomes" id="UP000315017">
    <property type="component" value="Chromosome"/>
</dbReference>
<keyword evidence="7 13" id="KW-0862">Zinc</keyword>
<dbReference type="NCBIfam" id="TIGR00418">
    <property type="entry name" value="thrS"/>
    <property type="match status" value="1"/>
</dbReference>
<dbReference type="GO" id="GO:0004829">
    <property type="term" value="F:threonine-tRNA ligase activity"/>
    <property type="evidence" value="ECO:0007669"/>
    <property type="project" value="UniProtKB-UniRule"/>
</dbReference>
<evidence type="ECO:0000259" key="15">
    <source>
        <dbReference type="PROSITE" id="PS51880"/>
    </source>
</evidence>
<keyword evidence="8 13" id="KW-0067">ATP-binding</keyword>
<comment type="subunit">
    <text evidence="13">Homodimer.</text>
</comment>
<dbReference type="FunFam" id="3.30.980.10:FF:000005">
    <property type="entry name" value="Threonyl-tRNA synthetase, mitochondrial"/>
    <property type="match status" value="1"/>
</dbReference>
<comment type="subcellular location">
    <subcellularLocation>
        <location evidence="13">Cytoplasm</location>
    </subcellularLocation>
</comment>
<dbReference type="InterPro" id="IPR002320">
    <property type="entry name" value="Thr-tRNA-ligase_IIa"/>
</dbReference>
<evidence type="ECO:0000256" key="6">
    <source>
        <dbReference type="ARBA" id="ARBA00022741"/>
    </source>
</evidence>
<dbReference type="PANTHER" id="PTHR11451:SF44">
    <property type="entry name" value="THREONINE--TRNA LIGASE, CHLOROPLASTIC_MITOCHONDRIAL 2"/>
    <property type="match status" value="1"/>
</dbReference>
<gene>
    <name evidence="13 16" type="primary">thrS</name>
    <name evidence="16" type="ORF">ETAA8_51300</name>
</gene>
<comment type="catalytic activity">
    <reaction evidence="12 13">
        <text>tRNA(Thr) + L-threonine + ATP = L-threonyl-tRNA(Thr) + AMP + diphosphate + H(+)</text>
        <dbReference type="Rhea" id="RHEA:24624"/>
        <dbReference type="Rhea" id="RHEA-COMP:9670"/>
        <dbReference type="Rhea" id="RHEA-COMP:9704"/>
        <dbReference type="ChEBI" id="CHEBI:15378"/>
        <dbReference type="ChEBI" id="CHEBI:30616"/>
        <dbReference type="ChEBI" id="CHEBI:33019"/>
        <dbReference type="ChEBI" id="CHEBI:57926"/>
        <dbReference type="ChEBI" id="CHEBI:78442"/>
        <dbReference type="ChEBI" id="CHEBI:78534"/>
        <dbReference type="ChEBI" id="CHEBI:456215"/>
        <dbReference type="EC" id="6.1.1.3"/>
    </reaction>
</comment>
<keyword evidence="11 13" id="KW-0030">Aminoacyl-tRNA synthetase</keyword>
<evidence type="ECO:0000256" key="1">
    <source>
        <dbReference type="ARBA" id="ARBA00008226"/>
    </source>
</evidence>
<keyword evidence="3 13" id="KW-0820">tRNA-binding</keyword>
<dbReference type="InterPro" id="IPR018163">
    <property type="entry name" value="Thr/Ala-tRNA-synth_IIc_edit"/>
</dbReference>
<feature type="binding site" evidence="13">
    <location>
        <position position="454"/>
    </location>
    <ligand>
        <name>Zn(2+)</name>
        <dbReference type="ChEBI" id="CHEBI:29105"/>
        <note>catalytic</note>
    </ligand>
</feature>
<dbReference type="Gene3D" id="3.30.980.10">
    <property type="entry name" value="Threonyl-trna Synthetase, Chain A, domain 2"/>
    <property type="match status" value="1"/>
</dbReference>
<keyword evidence="2 13" id="KW-0963">Cytoplasm</keyword>
<dbReference type="InterPro" id="IPR004154">
    <property type="entry name" value="Anticodon-bd"/>
</dbReference>
<keyword evidence="5 13" id="KW-0479">Metal-binding</keyword>
<sequence length="728" mass="82099">MLKVSLPDGSVKEFPASTTPRAIAESIGPRLAKATLAAEVDGKVVGSDYVLPSEGEVKLRLLTRKDAEALAVMRHSCAHIMARAVMRLKKGVQLAFGPTVEGGFYYDFQLPEPLTDDDFPAIEAEMKKIIALDEGFERIEVPREKALAIVQGLDQKYKVEHIETGLATHPELSFYRQGEFIDLCRGPHIPSASAVGAFKLLSLAGAYWKGDSDNAQLQRLYATAFFTQEELDEHLKKIEEAKRRDHRVLGKQLQLFTLSNDVGPGLCLWLPKGAMIRSQLEEFIKQELTQRAYLPVYTPHIGRIQMYQTSGHFPYYMESQFPPFYFDPFMQSVQQLFALQFQGKLADNRFIGHFEEALKVNIDGLVPISFGGFGNAKTDADKMHAIKEWFDEQEAYLLKPMNCPHHIQIYKAQKRSYKELPLRLAEFGSVYRFEKTGQLNGMTRVRGFTQDDAHLFCMEDQVPAEFEGCIAMTQFVLKSLGLDNYRVRLGFRDPKSDKYVGSEQVWNRAQNALEDVCTRLGIAYTAEPGEAAFYGPKADFVVTDCIGREWQLGTVQLDYNLPARFGLEYTASDNKAHQPVMIHRAPLGSMERFIGVLIEHFAGAFPLWLAPEQVRVITVSEKSEEYGRKIEQQLRIRGLRVTGDFRPEKLGAKIRDGQLELIPYMLVVGPRDAEQGTVSVRDRLEGDLGAMSLDAAIAHLQAEIAERRVRKTYSGSAGLVEKEKTNEY</sequence>
<dbReference type="GO" id="GO:0005737">
    <property type="term" value="C:cytoplasm"/>
    <property type="evidence" value="ECO:0007669"/>
    <property type="project" value="UniProtKB-SubCell"/>
</dbReference>
<dbReference type="AlphaFoldDB" id="A0A517YIH0"/>
<dbReference type="SUPFAM" id="SSF55681">
    <property type="entry name" value="Class II aaRS and biotin synthetases"/>
    <property type="match status" value="1"/>
</dbReference>
<keyword evidence="4 13" id="KW-0436">Ligase</keyword>
<dbReference type="PROSITE" id="PS51880">
    <property type="entry name" value="TGS"/>
    <property type="match status" value="1"/>
</dbReference>
<keyword evidence="17" id="KW-1185">Reference proteome</keyword>
<evidence type="ECO:0000256" key="12">
    <source>
        <dbReference type="ARBA" id="ARBA00049515"/>
    </source>
</evidence>
<dbReference type="Pfam" id="PF02824">
    <property type="entry name" value="TGS"/>
    <property type="match status" value="1"/>
</dbReference>
<dbReference type="GO" id="GO:0005524">
    <property type="term" value="F:ATP binding"/>
    <property type="evidence" value="ECO:0007669"/>
    <property type="project" value="UniProtKB-UniRule"/>
</dbReference>
<feature type="binding site" evidence="13">
    <location>
        <position position="403"/>
    </location>
    <ligand>
        <name>Zn(2+)</name>
        <dbReference type="ChEBI" id="CHEBI:29105"/>
        <note>catalytic</note>
    </ligand>
</feature>
<dbReference type="InterPro" id="IPR012675">
    <property type="entry name" value="Beta-grasp_dom_sf"/>
</dbReference>
<dbReference type="SUPFAM" id="SSF81271">
    <property type="entry name" value="TGS-like"/>
    <property type="match status" value="1"/>
</dbReference>
<dbReference type="SUPFAM" id="SSF52954">
    <property type="entry name" value="Class II aaRS ABD-related"/>
    <property type="match status" value="1"/>
</dbReference>
<dbReference type="InterPro" id="IPR002314">
    <property type="entry name" value="aa-tRNA-synt_IIb"/>
</dbReference>
<evidence type="ECO:0000313" key="16">
    <source>
        <dbReference type="EMBL" id="QDU30012.1"/>
    </source>
</evidence>
<dbReference type="SMART" id="SM00863">
    <property type="entry name" value="tRNA_SAD"/>
    <property type="match status" value="1"/>
</dbReference>
<evidence type="ECO:0000256" key="11">
    <source>
        <dbReference type="ARBA" id="ARBA00023146"/>
    </source>
</evidence>
<dbReference type="CDD" id="cd00771">
    <property type="entry name" value="ThrRS_core"/>
    <property type="match status" value="1"/>
</dbReference>
<dbReference type="InterPro" id="IPR036621">
    <property type="entry name" value="Anticodon-bd_dom_sf"/>
</dbReference>
<comment type="similarity">
    <text evidence="1 13">Belongs to the class-II aminoacyl-tRNA synthetase family.</text>
</comment>
<dbReference type="KEGG" id="aagg:ETAA8_51300"/>
<dbReference type="InterPro" id="IPR006195">
    <property type="entry name" value="aa-tRNA-synth_II"/>
</dbReference>
<feature type="domain" description="Aminoacyl-transfer RNA synthetases class-II family profile" evidence="14">
    <location>
        <begin position="271"/>
        <end position="606"/>
    </location>
</feature>
<evidence type="ECO:0000256" key="5">
    <source>
        <dbReference type="ARBA" id="ARBA00022723"/>
    </source>
</evidence>
<dbReference type="PROSITE" id="PS50862">
    <property type="entry name" value="AA_TRNA_LIGASE_II"/>
    <property type="match status" value="1"/>
</dbReference>
<dbReference type="EC" id="6.1.1.3" evidence="13"/>
<dbReference type="InterPro" id="IPR033728">
    <property type="entry name" value="ThrRS_core"/>
</dbReference>
<evidence type="ECO:0000256" key="13">
    <source>
        <dbReference type="HAMAP-Rule" id="MF_00184"/>
    </source>
</evidence>
<dbReference type="InterPro" id="IPR047246">
    <property type="entry name" value="ThrRS_anticodon"/>
</dbReference>
<dbReference type="Gene3D" id="3.30.54.20">
    <property type="match status" value="1"/>
</dbReference>
<dbReference type="HAMAP" id="MF_00184">
    <property type="entry name" value="Thr_tRNA_synth"/>
    <property type="match status" value="1"/>
</dbReference>
<dbReference type="Gene3D" id="3.40.50.800">
    <property type="entry name" value="Anticodon-binding domain"/>
    <property type="match status" value="1"/>
</dbReference>
<dbReference type="RefSeq" id="WP_145094767.1">
    <property type="nucleotide sequence ID" value="NZ_CP036274.1"/>
</dbReference>
<dbReference type="Gene3D" id="3.30.930.10">
    <property type="entry name" value="Bira Bifunctional Protein, Domain 2"/>
    <property type="match status" value="1"/>
</dbReference>
<name>A0A517YIH0_9BACT</name>
<protein>
    <recommendedName>
        <fullName evidence="13">Threonine--tRNA ligase</fullName>
        <ecNumber evidence="13">6.1.1.3</ecNumber>
    </recommendedName>
    <alternativeName>
        <fullName evidence="13">Threonyl-tRNA synthetase</fullName>
        <shortName evidence="13">ThrRS</shortName>
    </alternativeName>
</protein>
<dbReference type="InterPro" id="IPR045864">
    <property type="entry name" value="aa-tRNA-synth_II/BPL/LPL"/>
</dbReference>
<evidence type="ECO:0000256" key="4">
    <source>
        <dbReference type="ARBA" id="ARBA00022598"/>
    </source>
</evidence>
<dbReference type="Pfam" id="PF03129">
    <property type="entry name" value="HGTP_anticodon"/>
    <property type="match status" value="1"/>
</dbReference>
<evidence type="ECO:0000256" key="8">
    <source>
        <dbReference type="ARBA" id="ARBA00022840"/>
    </source>
</evidence>
<dbReference type="InterPro" id="IPR012947">
    <property type="entry name" value="tRNA_SAD"/>
</dbReference>
<keyword evidence="6 13" id="KW-0547">Nucleotide-binding</keyword>
<dbReference type="InterPro" id="IPR004095">
    <property type="entry name" value="TGS"/>
</dbReference>
<dbReference type="PANTHER" id="PTHR11451">
    <property type="entry name" value="THREONINE-TRNA LIGASE"/>
    <property type="match status" value="1"/>
</dbReference>
<feature type="binding site" evidence="13">
    <location>
        <position position="583"/>
    </location>
    <ligand>
        <name>Zn(2+)</name>
        <dbReference type="ChEBI" id="CHEBI:29105"/>
        <note>catalytic</note>
    </ligand>
</feature>
<evidence type="ECO:0000259" key="14">
    <source>
        <dbReference type="PROSITE" id="PS50862"/>
    </source>
</evidence>
<comment type="cofactor">
    <cofactor evidence="13">
        <name>Zn(2+)</name>
        <dbReference type="ChEBI" id="CHEBI:29105"/>
    </cofactor>
    <text evidence="13">Binds 1 zinc ion per subunit.</text>
</comment>
<dbReference type="Pfam" id="PF07973">
    <property type="entry name" value="tRNA_SAD"/>
    <property type="match status" value="1"/>
</dbReference>
<keyword evidence="10 13" id="KW-0648">Protein biosynthesis</keyword>
<evidence type="ECO:0000256" key="9">
    <source>
        <dbReference type="ARBA" id="ARBA00022884"/>
    </source>
</evidence>
<dbReference type="GO" id="GO:0046872">
    <property type="term" value="F:metal ion binding"/>
    <property type="evidence" value="ECO:0007669"/>
    <property type="project" value="UniProtKB-KW"/>
</dbReference>